<gene>
    <name evidence="1" type="ORF">AAJ76_950007134</name>
</gene>
<evidence type="ECO:0000313" key="1">
    <source>
        <dbReference type="EMBL" id="KKO74241.1"/>
    </source>
</evidence>
<dbReference type="EMBL" id="JPQZ01000095">
    <property type="protein sequence ID" value="KKO74241.1"/>
    <property type="molecule type" value="Genomic_DNA"/>
</dbReference>
<dbReference type="VEuPathDB" id="MicrosporidiaDB:AAJ76_950007134"/>
<sequence length="101" mass="11877">MKNKETKLKKGNGTNIPKKGNKVVNLIEADNLLNNDNYLYIYNKPYSVFFDTGVKENYISRKVVGELKLEIFNLKKARKRFVCLKKRFFITECAKVNFTYN</sequence>
<dbReference type="OrthoDB" id="10621673at2759"/>
<reference evidence="1 2" key="1">
    <citation type="journal article" date="2015" name="Environ. Microbiol.">
        <title>Genome analyses suggest the presence of polyploidy and recent human-driven expansions in eight global populations of the honeybee pathogen Nosema ceranae.</title>
        <authorList>
            <person name="Pelin A."/>
            <person name="Selman M."/>
            <person name="Aris-Brosou S."/>
            <person name="Farinelli L."/>
            <person name="Corradi N."/>
        </authorList>
    </citation>
    <scope>NUCLEOTIDE SEQUENCE [LARGE SCALE GENOMIC DNA]</scope>
    <source>
        <strain evidence="1 2">PA08 1199</strain>
    </source>
</reference>
<dbReference type="AlphaFoldDB" id="A0A0F9W979"/>
<dbReference type="GeneID" id="36321629"/>
<keyword evidence="2" id="KW-1185">Reference proteome</keyword>
<dbReference type="Proteomes" id="UP000034350">
    <property type="component" value="Unassembled WGS sequence"/>
</dbReference>
<protein>
    <submittedName>
        <fullName evidence="1">Uncharacterized protein</fullName>
    </submittedName>
</protein>
<evidence type="ECO:0000313" key="2">
    <source>
        <dbReference type="Proteomes" id="UP000034350"/>
    </source>
</evidence>
<accession>A0A0F9W979</accession>
<organism evidence="1 2">
    <name type="scientific">Vairimorpha ceranae</name>
    <dbReference type="NCBI Taxonomy" id="40302"/>
    <lineage>
        <taxon>Eukaryota</taxon>
        <taxon>Fungi</taxon>
        <taxon>Fungi incertae sedis</taxon>
        <taxon>Microsporidia</taxon>
        <taxon>Nosematidae</taxon>
        <taxon>Vairimorpha</taxon>
    </lineage>
</organism>
<comment type="caution">
    <text evidence="1">The sequence shown here is derived from an EMBL/GenBank/DDBJ whole genome shotgun (WGS) entry which is preliminary data.</text>
</comment>
<dbReference type="VEuPathDB" id="MicrosporidiaDB:G9O61_00g000460"/>
<dbReference type="RefSeq" id="XP_024329983.1">
    <property type="nucleotide sequence ID" value="XM_024476673.1"/>
</dbReference>
<name>A0A0F9W979_9MICR</name>
<proteinExistence type="predicted"/>